<organism evidence="2 3">
    <name type="scientific">Fusarium albosuccineum</name>
    <dbReference type="NCBI Taxonomy" id="1237068"/>
    <lineage>
        <taxon>Eukaryota</taxon>
        <taxon>Fungi</taxon>
        <taxon>Dikarya</taxon>
        <taxon>Ascomycota</taxon>
        <taxon>Pezizomycotina</taxon>
        <taxon>Sordariomycetes</taxon>
        <taxon>Hypocreomycetidae</taxon>
        <taxon>Hypocreales</taxon>
        <taxon>Nectriaceae</taxon>
        <taxon>Fusarium</taxon>
        <taxon>Fusarium decemcellulare species complex</taxon>
    </lineage>
</organism>
<evidence type="ECO:0000313" key="3">
    <source>
        <dbReference type="Proteomes" id="UP000554235"/>
    </source>
</evidence>
<protein>
    <submittedName>
        <fullName evidence="2">Uncharacterized protein</fullName>
    </submittedName>
</protein>
<comment type="caution">
    <text evidence="2">The sequence shown here is derived from an EMBL/GenBank/DDBJ whole genome shotgun (WGS) entry which is preliminary data.</text>
</comment>
<name>A0A8H4LLN6_9HYPO</name>
<dbReference type="EMBL" id="JAADYS010000297">
    <property type="protein sequence ID" value="KAF4470765.1"/>
    <property type="molecule type" value="Genomic_DNA"/>
</dbReference>
<keyword evidence="3" id="KW-1185">Reference proteome</keyword>
<evidence type="ECO:0000313" key="2">
    <source>
        <dbReference type="EMBL" id="KAF4470765.1"/>
    </source>
</evidence>
<sequence>MDGTRPLDGASGKRSPIHPIKPKPKPKQQHGMGWDGMRQPSFGVSLSSLLSASTSLRLLGLRTTLHPPRPAIGRISNPNMIPVVIIMGFLSLSTVEDASM</sequence>
<accession>A0A8H4LLN6</accession>
<evidence type="ECO:0000256" key="1">
    <source>
        <dbReference type="SAM" id="MobiDB-lite"/>
    </source>
</evidence>
<reference evidence="2 3" key="1">
    <citation type="submission" date="2020-01" db="EMBL/GenBank/DDBJ databases">
        <title>Identification and distribution of gene clusters putatively required for synthesis of sphingolipid metabolism inhibitors in phylogenetically diverse species of the filamentous fungus Fusarium.</title>
        <authorList>
            <person name="Kim H.-S."/>
            <person name="Busman M."/>
            <person name="Brown D.W."/>
            <person name="Divon H."/>
            <person name="Uhlig S."/>
            <person name="Proctor R.H."/>
        </authorList>
    </citation>
    <scope>NUCLEOTIDE SEQUENCE [LARGE SCALE GENOMIC DNA]</scope>
    <source>
        <strain evidence="2 3">NRRL 20459</strain>
    </source>
</reference>
<gene>
    <name evidence="2" type="ORF">FALBO_2317</name>
</gene>
<proteinExistence type="predicted"/>
<dbReference type="AlphaFoldDB" id="A0A8H4LLN6"/>
<dbReference type="Proteomes" id="UP000554235">
    <property type="component" value="Unassembled WGS sequence"/>
</dbReference>
<feature type="region of interest" description="Disordered" evidence="1">
    <location>
        <begin position="1"/>
        <end position="39"/>
    </location>
</feature>